<evidence type="ECO:0000259" key="6">
    <source>
        <dbReference type="Pfam" id="PF22780"/>
    </source>
</evidence>
<dbReference type="SUPFAM" id="SSF160996">
    <property type="entry name" value="HI0933 insert domain-like"/>
    <property type="match status" value="1"/>
</dbReference>
<evidence type="ECO:0000313" key="8">
    <source>
        <dbReference type="Proteomes" id="UP000643810"/>
    </source>
</evidence>
<dbReference type="Gene3D" id="3.50.50.60">
    <property type="entry name" value="FAD/NAD(P)-binding domain"/>
    <property type="match status" value="1"/>
</dbReference>
<dbReference type="RefSeq" id="WP_186853590.1">
    <property type="nucleotide sequence ID" value="NZ_JACOPG010000001.1"/>
</dbReference>
<dbReference type="PANTHER" id="PTHR42887">
    <property type="entry name" value="OS12G0638800 PROTEIN"/>
    <property type="match status" value="1"/>
</dbReference>
<dbReference type="InterPro" id="IPR036188">
    <property type="entry name" value="FAD/NAD-bd_sf"/>
</dbReference>
<dbReference type="Pfam" id="PF22780">
    <property type="entry name" value="HI0933_like_1st"/>
    <property type="match status" value="1"/>
</dbReference>
<evidence type="ECO:0000256" key="1">
    <source>
        <dbReference type="ARBA" id="ARBA00001974"/>
    </source>
</evidence>
<protein>
    <submittedName>
        <fullName evidence="7">NAD(P)/FAD-dependent oxidoreductase</fullName>
    </submittedName>
</protein>
<keyword evidence="4" id="KW-1133">Transmembrane helix</keyword>
<comment type="caution">
    <text evidence="7">The sequence shown here is derived from an EMBL/GenBank/DDBJ whole genome shotgun (WGS) entry which is preliminary data.</text>
</comment>
<dbReference type="NCBIfam" id="TIGR00275">
    <property type="entry name" value="aminoacetone oxidase family FAD-binding enzyme"/>
    <property type="match status" value="1"/>
</dbReference>
<proteinExistence type="predicted"/>
<feature type="domain" description="RsdA/BaiN/AoA(So)-like Rossmann fold-like" evidence="5">
    <location>
        <begin position="10"/>
        <end position="410"/>
    </location>
</feature>
<dbReference type="EMBL" id="JACOPG010000001">
    <property type="protein sequence ID" value="MBC5685127.1"/>
    <property type="molecule type" value="Genomic_DNA"/>
</dbReference>
<dbReference type="Gene3D" id="1.10.8.260">
    <property type="entry name" value="HI0933 insert domain-like"/>
    <property type="match status" value="1"/>
</dbReference>
<dbReference type="Pfam" id="PF03486">
    <property type="entry name" value="HI0933_like"/>
    <property type="match status" value="1"/>
</dbReference>
<dbReference type="InterPro" id="IPR023166">
    <property type="entry name" value="BaiN-like_dom_sf"/>
</dbReference>
<comment type="cofactor">
    <cofactor evidence="1">
        <name>FAD</name>
        <dbReference type="ChEBI" id="CHEBI:57692"/>
    </cofactor>
</comment>
<dbReference type="InterPro" id="IPR055178">
    <property type="entry name" value="RsdA/BaiN/AoA(So)-like_dom"/>
</dbReference>
<sequence length="417" mass="45224">MKNTSSRGYDVIVAGGGAAGMMAAIFAARAGASVLVIEFNDRLGKKILATGNGKCNYTNRAIDLHNYYGADRAFLEQVFAAFSEQDTEDFFRGLGIEPYEQEGLLYPRSKQAKSVQEALLQEIQRLSVTLVMEKQVKRIEMTDPGFLVTTADKETFTAGSVILACGGKASAIRGSRGDGYYLASCLGHEIAEPVPALVQLHAADPLVKMAAGVRADAGITTWIDDKKTAFWRGELQITDYGLSGIVVFQSSRLAAYGLLEKKDVCLEVDFLPEYAKTEAEGLLQRRLQMREGNLTLEQSLQGLLHDKLIAPILKRAGLSAEKLAGDCDKEDVTRLLAALRHYVVKITDTHGFSNAQVTAGGVKTDRIDPKTMESELVPGLFFAGEVLDVDGICGGYNLQWAWSSGALAGMHCIGKRK</sequence>
<dbReference type="InterPro" id="IPR004792">
    <property type="entry name" value="BaiN-like"/>
</dbReference>
<keyword evidence="4" id="KW-0812">Transmembrane</keyword>
<name>A0ABR7GCG0_9FIRM</name>
<dbReference type="SUPFAM" id="SSF51905">
    <property type="entry name" value="FAD/NAD(P)-binding domain"/>
    <property type="match status" value="1"/>
</dbReference>
<evidence type="ECO:0000313" key="7">
    <source>
        <dbReference type="EMBL" id="MBC5685127.1"/>
    </source>
</evidence>
<feature type="domain" description="RsdA/BaiN/AoA(So)-like insert" evidence="6">
    <location>
        <begin position="194"/>
        <end position="357"/>
    </location>
</feature>
<dbReference type="Gene3D" id="2.40.30.10">
    <property type="entry name" value="Translation factors"/>
    <property type="match status" value="1"/>
</dbReference>
<dbReference type="PRINTS" id="PR00411">
    <property type="entry name" value="PNDRDTASEI"/>
</dbReference>
<dbReference type="Proteomes" id="UP000643810">
    <property type="component" value="Unassembled WGS sequence"/>
</dbReference>
<feature type="transmembrane region" description="Helical" evidence="4">
    <location>
        <begin position="12"/>
        <end position="37"/>
    </location>
</feature>
<accession>A0ABR7GCG0</accession>
<gene>
    <name evidence="7" type="ORF">H8R94_00630</name>
</gene>
<keyword evidence="8" id="KW-1185">Reference proteome</keyword>
<keyword evidence="4" id="KW-0472">Membrane</keyword>
<reference evidence="7 8" key="1">
    <citation type="submission" date="2020-08" db="EMBL/GenBank/DDBJ databases">
        <title>Genome public.</title>
        <authorList>
            <person name="Liu C."/>
            <person name="Sun Q."/>
        </authorList>
    </citation>
    <scope>NUCLEOTIDE SEQUENCE [LARGE SCALE GENOMIC DNA]</scope>
    <source>
        <strain evidence="7 8">NSJ-9</strain>
    </source>
</reference>
<evidence type="ECO:0000256" key="3">
    <source>
        <dbReference type="ARBA" id="ARBA00022827"/>
    </source>
</evidence>
<dbReference type="PRINTS" id="PR00368">
    <property type="entry name" value="FADPNR"/>
</dbReference>
<organism evidence="7 8">
    <name type="scientific">Roseburia lenta</name>
    <dbReference type="NCBI Taxonomy" id="2763061"/>
    <lineage>
        <taxon>Bacteria</taxon>
        <taxon>Bacillati</taxon>
        <taxon>Bacillota</taxon>
        <taxon>Clostridia</taxon>
        <taxon>Lachnospirales</taxon>
        <taxon>Lachnospiraceae</taxon>
        <taxon>Roseburia</taxon>
    </lineage>
</organism>
<evidence type="ECO:0000256" key="2">
    <source>
        <dbReference type="ARBA" id="ARBA00022630"/>
    </source>
</evidence>
<dbReference type="InterPro" id="IPR057661">
    <property type="entry name" value="RsdA/BaiN/AoA(So)_Rossmann"/>
</dbReference>
<evidence type="ECO:0000259" key="5">
    <source>
        <dbReference type="Pfam" id="PF03486"/>
    </source>
</evidence>
<evidence type="ECO:0000256" key="4">
    <source>
        <dbReference type="SAM" id="Phobius"/>
    </source>
</evidence>
<keyword evidence="2" id="KW-0285">Flavoprotein</keyword>
<keyword evidence="3" id="KW-0274">FAD</keyword>
<dbReference type="PANTHER" id="PTHR42887:SF2">
    <property type="entry name" value="OS12G0638800 PROTEIN"/>
    <property type="match status" value="1"/>
</dbReference>